<evidence type="ECO:0000256" key="4">
    <source>
        <dbReference type="ARBA" id="ARBA00023163"/>
    </source>
</evidence>
<dbReference type="InterPro" id="IPR003593">
    <property type="entry name" value="AAA+_ATPase"/>
</dbReference>
<dbReference type="InterPro" id="IPR002078">
    <property type="entry name" value="Sigma_54_int"/>
</dbReference>
<evidence type="ECO:0000313" key="7">
    <source>
        <dbReference type="Proteomes" id="UP000326912"/>
    </source>
</evidence>
<gene>
    <name evidence="6" type="ORF">KDW_09970</name>
</gene>
<dbReference type="EMBL" id="BKZW01000001">
    <property type="protein sequence ID" value="GER86835.1"/>
    <property type="molecule type" value="Genomic_DNA"/>
</dbReference>
<evidence type="ECO:0000313" key="6">
    <source>
        <dbReference type="EMBL" id="GER86835.1"/>
    </source>
</evidence>
<dbReference type="PROSITE" id="PS00675">
    <property type="entry name" value="SIGMA54_INTERACT_1"/>
    <property type="match status" value="1"/>
</dbReference>
<dbReference type="InterPro" id="IPR002197">
    <property type="entry name" value="HTH_Fis"/>
</dbReference>
<dbReference type="Proteomes" id="UP000326912">
    <property type="component" value="Unassembled WGS sequence"/>
</dbReference>
<accession>A0A5J4KGZ8</accession>
<dbReference type="Gene3D" id="3.40.50.300">
    <property type="entry name" value="P-loop containing nucleotide triphosphate hydrolases"/>
    <property type="match status" value="1"/>
</dbReference>
<dbReference type="Pfam" id="PF02954">
    <property type="entry name" value="HTH_8"/>
    <property type="match status" value="1"/>
</dbReference>
<evidence type="ECO:0000256" key="1">
    <source>
        <dbReference type="ARBA" id="ARBA00022741"/>
    </source>
</evidence>
<name>A0A5J4KGZ8_9CHLR</name>
<dbReference type="FunFam" id="3.40.50.300:FF:000006">
    <property type="entry name" value="DNA-binding transcriptional regulator NtrC"/>
    <property type="match status" value="1"/>
</dbReference>
<keyword evidence="2" id="KW-0067">ATP-binding</keyword>
<keyword evidence="1" id="KW-0547">Nucleotide-binding</keyword>
<evidence type="ECO:0000259" key="5">
    <source>
        <dbReference type="PROSITE" id="PS50045"/>
    </source>
</evidence>
<proteinExistence type="predicted"/>
<keyword evidence="7" id="KW-1185">Reference proteome</keyword>
<keyword evidence="4" id="KW-0804">Transcription</keyword>
<dbReference type="InterPro" id="IPR027417">
    <property type="entry name" value="P-loop_NTPase"/>
</dbReference>
<dbReference type="InterPro" id="IPR009057">
    <property type="entry name" value="Homeodomain-like_sf"/>
</dbReference>
<dbReference type="GO" id="GO:0006355">
    <property type="term" value="P:regulation of DNA-templated transcription"/>
    <property type="evidence" value="ECO:0007669"/>
    <property type="project" value="InterPro"/>
</dbReference>
<comment type="caution">
    <text evidence="6">The sequence shown here is derived from an EMBL/GenBank/DDBJ whole genome shotgun (WGS) entry which is preliminary data.</text>
</comment>
<protein>
    <recommendedName>
        <fullName evidence="5">Sigma-54 factor interaction domain-containing protein</fullName>
    </recommendedName>
</protein>
<dbReference type="AlphaFoldDB" id="A0A5J4KGZ8"/>
<dbReference type="SUPFAM" id="SSF46689">
    <property type="entry name" value="Homeodomain-like"/>
    <property type="match status" value="1"/>
</dbReference>
<organism evidence="6 7">
    <name type="scientific">Dictyobacter vulcani</name>
    <dbReference type="NCBI Taxonomy" id="2607529"/>
    <lineage>
        <taxon>Bacteria</taxon>
        <taxon>Bacillati</taxon>
        <taxon>Chloroflexota</taxon>
        <taxon>Ktedonobacteria</taxon>
        <taxon>Ktedonobacterales</taxon>
        <taxon>Dictyobacteraceae</taxon>
        <taxon>Dictyobacter</taxon>
    </lineage>
</organism>
<dbReference type="PANTHER" id="PTHR32071">
    <property type="entry name" value="TRANSCRIPTIONAL REGULATORY PROTEIN"/>
    <property type="match status" value="1"/>
</dbReference>
<dbReference type="InterPro" id="IPR025944">
    <property type="entry name" value="Sigma_54_int_dom_CS"/>
</dbReference>
<dbReference type="CDD" id="cd00009">
    <property type="entry name" value="AAA"/>
    <property type="match status" value="1"/>
</dbReference>
<dbReference type="RefSeq" id="WP_151754906.1">
    <property type="nucleotide sequence ID" value="NZ_BKZW01000001.1"/>
</dbReference>
<dbReference type="Pfam" id="PF25601">
    <property type="entry name" value="AAA_lid_14"/>
    <property type="match status" value="1"/>
</dbReference>
<dbReference type="GO" id="GO:0043565">
    <property type="term" value="F:sequence-specific DNA binding"/>
    <property type="evidence" value="ECO:0007669"/>
    <property type="project" value="InterPro"/>
</dbReference>
<dbReference type="InterPro" id="IPR025662">
    <property type="entry name" value="Sigma_54_int_dom_ATP-bd_1"/>
</dbReference>
<dbReference type="PROSITE" id="PS00688">
    <property type="entry name" value="SIGMA54_INTERACT_3"/>
    <property type="match status" value="1"/>
</dbReference>
<evidence type="ECO:0000256" key="2">
    <source>
        <dbReference type="ARBA" id="ARBA00022840"/>
    </source>
</evidence>
<evidence type="ECO:0000256" key="3">
    <source>
        <dbReference type="ARBA" id="ARBA00023015"/>
    </source>
</evidence>
<dbReference type="SUPFAM" id="SSF52540">
    <property type="entry name" value="P-loop containing nucleoside triphosphate hydrolases"/>
    <property type="match status" value="1"/>
</dbReference>
<dbReference type="PRINTS" id="PR01590">
    <property type="entry name" value="HTHFIS"/>
</dbReference>
<reference evidence="6 7" key="1">
    <citation type="submission" date="2019-10" db="EMBL/GenBank/DDBJ databases">
        <title>Dictyobacter vulcani sp. nov., within the class Ktedonobacteria, isolated from soil of volcanic Mt. Zao.</title>
        <authorList>
            <person name="Zheng Y."/>
            <person name="Wang C.M."/>
            <person name="Sakai Y."/>
            <person name="Abe K."/>
            <person name="Yokota A."/>
            <person name="Yabe S."/>
        </authorList>
    </citation>
    <scope>NUCLEOTIDE SEQUENCE [LARGE SCALE GENOMIC DNA]</scope>
    <source>
        <strain evidence="6 7">W12</strain>
    </source>
</reference>
<dbReference type="PROSITE" id="PS50045">
    <property type="entry name" value="SIGMA54_INTERACT_4"/>
    <property type="match status" value="1"/>
</dbReference>
<dbReference type="GO" id="GO:0005524">
    <property type="term" value="F:ATP binding"/>
    <property type="evidence" value="ECO:0007669"/>
    <property type="project" value="UniProtKB-KW"/>
</dbReference>
<dbReference type="Gene3D" id="1.10.8.60">
    <property type="match status" value="1"/>
</dbReference>
<dbReference type="SMART" id="SM00382">
    <property type="entry name" value="AAA"/>
    <property type="match status" value="1"/>
</dbReference>
<sequence>MIPIEKNQLAHGVTTLTSDDPIEGMLIGHSQPLLNVIAAARQIASYPGSTVLIQGESGTGKDVLARAIHELGCASSSGGLFVPINCAAIPETLLETELFGVEAGAFTDAKVTRDGLLTRAHRGTLFLDEIGSMPLVLQSKLLRFLETRSFRRVGGTKELHVKLRIISATNSDLQSAVAHKTFRDDLFYRLCVFPIVMPPLRERREDIPLLIEYFLQREGAWRGRQLRMSDEALELLLRYNWPGNVRELQNVLERCSIFCTDHIIQPADIQRAMPVPPNPAQQVSEILQKLQFPDNGINLPALLGTIEQTFIQEALKRSGGNQVHAAQLLGLSRDKLRYRLADKGSQILRDRVDIRRSSSIS</sequence>
<dbReference type="InterPro" id="IPR058031">
    <property type="entry name" value="AAA_lid_NorR"/>
</dbReference>
<dbReference type="PANTHER" id="PTHR32071:SF113">
    <property type="entry name" value="ALGINATE BIOSYNTHESIS TRANSCRIPTIONAL REGULATORY PROTEIN ALGB"/>
    <property type="match status" value="1"/>
</dbReference>
<dbReference type="Gene3D" id="1.10.10.60">
    <property type="entry name" value="Homeodomain-like"/>
    <property type="match status" value="1"/>
</dbReference>
<dbReference type="Pfam" id="PF00158">
    <property type="entry name" value="Sigma54_activat"/>
    <property type="match status" value="1"/>
</dbReference>
<feature type="domain" description="Sigma-54 factor interaction" evidence="5">
    <location>
        <begin position="26"/>
        <end position="257"/>
    </location>
</feature>
<keyword evidence="3" id="KW-0805">Transcription regulation</keyword>